<accession>A0AAE0BE63</accession>
<gene>
    <name evidence="1" type="ORF">CYMTET_55408</name>
</gene>
<dbReference type="Proteomes" id="UP001190700">
    <property type="component" value="Unassembled WGS sequence"/>
</dbReference>
<proteinExistence type="predicted"/>
<protein>
    <submittedName>
        <fullName evidence="1">Uncharacterized protein</fullName>
    </submittedName>
</protein>
<evidence type="ECO:0000313" key="1">
    <source>
        <dbReference type="EMBL" id="KAK3234345.1"/>
    </source>
</evidence>
<evidence type="ECO:0000313" key="2">
    <source>
        <dbReference type="Proteomes" id="UP001190700"/>
    </source>
</evidence>
<dbReference type="AlphaFoldDB" id="A0AAE0BE63"/>
<name>A0AAE0BE63_9CHLO</name>
<comment type="caution">
    <text evidence="1">The sequence shown here is derived from an EMBL/GenBank/DDBJ whole genome shotgun (WGS) entry which is preliminary data.</text>
</comment>
<organism evidence="1 2">
    <name type="scientific">Cymbomonas tetramitiformis</name>
    <dbReference type="NCBI Taxonomy" id="36881"/>
    <lineage>
        <taxon>Eukaryota</taxon>
        <taxon>Viridiplantae</taxon>
        <taxon>Chlorophyta</taxon>
        <taxon>Pyramimonadophyceae</taxon>
        <taxon>Pyramimonadales</taxon>
        <taxon>Pyramimonadaceae</taxon>
        <taxon>Cymbomonas</taxon>
    </lineage>
</organism>
<sequence length="133" mass="15388">MSFLPERRITSDNLPYNDLVDATLGRGRPASHEPAAPKHDLHYRMLLDKHPQNNLRGERDAEVLYEIMHNRDEFIQHTAESLLVLIAKGLSREGMLNRLHTLLFKLQKKFDFSPRHLYGEILSKFGELAAKKS</sequence>
<keyword evidence="2" id="KW-1185">Reference proteome</keyword>
<reference evidence="1 2" key="1">
    <citation type="journal article" date="2015" name="Genome Biol. Evol.">
        <title>Comparative Genomics of a Bacterivorous Green Alga Reveals Evolutionary Causalities and Consequences of Phago-Mixotrophic Mode of Nutrition.</title>
        <authorList>
            <person name="Burns J.A."/>
            <person name="Paasch A."/>
            <person name="Narechania A."/>
            <person name="Kim E."/>
        </authorList>
    </citation>
    <scope>NUCLEOTIDE SEQUENCE [LARGE SCALE GENOMIC DNA]</scope>
    <source>
        <strain evidence="1 2">PLY_AMNH</strain>
    </source>
</reference>
<dbReference type="EMBL" id="LGRX02035510">
    <property type="protein sequence ID" value="KAK3234345.1"/>
    <property type="molecule type" value="Genomic_DNA"/>
</dbReference>